<dbReference type="GO" id="GO:0016747">
    <property type="term" value="F:acyltransferase activity, transferring groups other than amino-acyl groups"/>
    <property type="evidence" value="ECO:0007669"/>
    <property type="project" value="InterPro"/>
</dbReference>
<dbReference type="PANTHER" id="PTHR43072">
    <property type="entry name" value="N-ACETYLTRANSFERASE"/>
    <property type="match status" value="1"/>
</dbReference>
<dbReference type="CDD" id="cd04301">
    <property type="entry name" value="NAT_SF"/>
    <property type="match status" value="1"/>
</dbReference>
<accession>A0A1E8PLD1</accession>
<evidence type="ECO:0000313" key="7">
    <source>
        <dbReference type="Proteomes" id="UP000092634"/>
    </source>
</evidence>
<dbReference type="Proteomes" id="UP000092634">
    <property type="component" value="Unassembled WGS sequence"/>
</dbReference>
<evidence type="ECO:0000256" key="3">
    <source>
        <dbReference type="ARBA" id="ARBA00050603"/>
    </source>
</evidence>
<evidence type="ECO:0000259" key="5">
    <source>
        <dbReference type="PROSITE" id="PS51186"/>
    </source>
</evidence>
<comment type="catalytic activity">
    <reaction evidence="4">
        <text>L-methionine sulfone + acetyl-CoA = N-acetyl-L-methionine sulfone + CoA + H(+)</text>
        <dbReference type="Rhea" id="RHEA:47656"/>
        <dbReference type="ChEBI" id="CHEBI:15378"/>
        <dbReference type="ChEBI" id="CHEBI:57287"/>
        <dbReference type="ChEBI" id="CHEBI:57288"/>
        <dbReference type="ChEBI" id="CHEBI:87824"/>
        <dbReference type="ChEBI" id="CHEBI:87825"/>
    </reaction>
</comment>
<comment type="caution">
    <text evidence="6">The sequence shown here is derived from an EMBL/GenBank/DDBJ whole genome shotgun (WGS) entry which is preliminary data.</text>
</comment>
<dbReference type="PROSITE" id="PS51186">
    <property type="entry name" value="GNAT"/>
    <property type="match status" value="1"/>
</dbReference>
<feature type="domain" description="N-acetyltransferase" evidence="5">
    <location>
        <begin position="1"/>
        <end position="159"/>
    </location>
</feature>
<dbReference type="EMBL" id="MAQB02000008">
    <property type="protein sequence ID" value="OFJ47161.1"/>
    <property type="molecule type" value="Genomic_DNA"/>
</dbReference>
<proteinExistence type="predicted"/>
<dbReference type="InterPro" id="IPR000182">
    <property type="entry name" value="GNAT_dom"/>
</dbReference>
<dbReference type="Gene3D" id="3.40.630.30">
    <property type="match status" value="1"/>
</dbReference>
<dbReference type="SUPFAM" id="SSF55729">
    <property type="entry name" value="Acyl-CoA N-acyltransferases (Nat)"/>
    <property type="match status" value="1"/>
</dbReference>
<gene>
    <name evidence="6" type="ORF">BA896_022325</name>
</gene>
<organism evidence="6 7">
    <name type="scientific">Janthinobacterium lividum</name>
    <dbReference type="NCBI Taxonomy" id="29581"/>
    <lineage>
        <taxon>Bacteria</taxon>
        <taxon>Pseudomonadati</taxon>
        <taxon>Pseudomonadota</taxon>
        <taxon>Betaproteobacteria</taxon>
        <taxon>Burkholderiales</taxon>
        <taxon>Oxalobacteraceae</taxon>
        <taxon>Janthinobacterium</taxon>
    </lineage>
</organism>
<sequence>MHIRDALIGDIEAITAIYNDAVSNTLAIWNERTVDVANRAAWLAERARAGYPVLVAIDAQQQVAGYASFGDWRPFEGFRHTVEHSVYVRADSRGAGVGKALMGELIVRARCLGKHVMVAGIEAGNAASIALHKQLGFDEVGLMRQVGTKFGTWLDLAFLQLQLDTRSDPDGVTPPG</sequence>
<keyword evidence="2" id="KW-0012">Acyltransferase</keyword>
<comment type="catalytic activity">
    <reaction evidence="3">
        <text>L-methionine sulfoximine + acetyl-CoA = N-acetyl-L-methionine sulfoximine + CoA + H(+)</text>
        <dbReference type="Rhea" id="RHEA:47660"/>
        <dbReference type="ChEBI" id="CHEBI:15378"/>
        <dbReference type="ChEBI" id="CHEBI:57287"/>
        <dbReference type="ChEBI" id="CHEBI:57288"/>
        <dbReference type="ChEBI" id="CHEBI:87826"/>
        <dbReference type="ChEBI" id="CHEBI:87827"/>
    </reaction>
</comment>
<name>A0A1E8PLD1_9BURK</name>
<evidence type="ECO:0000256" key="2">
    <source>
        <dbReference type="ARBA" id="ARBA00023315"/>
    </source>
</evidence>
<dbReference type="FunFam" id="3.40.630.30:FF:000026">
    <property type="entry name" value="Phosphinothricin acetyltransferase"/>
    <property type="match status" value="1"/>
</dbReference>
<dbReference type="InterPro" id="IPR016181">
    <property type="entry name" value="Acyl_CoA_acyltransferase"/>
</dbReference>
<dbReference type="PANTHER" id="PTHR43072:SF23">
    <property type="entry name" value="UPF0039 PROTEIN C11D3.02C"/>
    <property type="match status" value="1"/>
</dbReference>
<evidence type="ECO:0000256" key="1">
    <source>
        <dbReference type="ARBA" id="ARBA00022679"/>
    </source>
</evidence>
<keyword evidence="1 6" id="KW-0808">Transferase</keyword>
<dbReference type="Pfam" id="PF00583">
    <property type="entry name" value="Acetyltransf_1"/>
    <property type="match status" value="1"/>
</dbReference>
<reference evidence="6 7" key="1">
    <citation type="submission" date="2016-10" db="EMBL/GenBank/DDBJ databases">
        <title>Updated version of Genome Assembly of Janthinobacterium lividum ERGS5:01.</title>
        <authorList>
            <person name="Kumar R."/>
            <person name="Acharya V."/>
            <person name="Singh D."/>
        </authorList>
    </citation>
    <scope>NUCLEOTIDE SEQUENCE [LARGE SCALE GENOMIC DNA]</scope>
    <source>
        <strain evidence="6 7">ERGS5:01</strain>
    </source>
</reference>
<evidence type="ECO:0000256" key="4">
    <source>
        <dbReference type="ARBA" id="ARBA00051334"/>
    </source>
</evidence>
<protein>
    <submittedName>
        <fullName evidence="6">GNAT family N-acetyltransferase</fullName>
    </submittedName>
</protein>
<dbReference type="AlphaFoldDB" id="A0A1E8PLD1"/>
<evidence type="ECO:0000313" key="6">
    <source>
        <dbReference type="EMBL" id="OFJ47161.1"/>
    </source>
</evidence>